<dbReference type="Gene3D" id="1.10.260.160">
    <property type="match status" value="1"/>
</dbReference>
<evidence type="ECO:0008006" key="3">
    <source>
        <dbReference type="Google" id="ProtNLM"/>
    </source>
</evidence>
<dbReference type="Pfam" id="PF03583">
    <property type="entry name" value="LIP"/>
    <property type="match status" value="1"/>
</dbReference>
<keyword evidence="2" id="KW-1185">Reference proteome</keyword>
<dbReference type="PIRSF" id="PIRSF029171">
    <property type="entry name" value="Esterase_LipA"/>
    <property type="match status" value="1"/>
</dbReference>
<gene>
    <name evidence="1" type="ORF">GFER_03290</name>
</gene>
<dbReference type="EMBL" id="JWJD01000001">
    <property type="protein sequence ID" value="KIH77699.1"/>
    <property type="molecule type" value="Genomic_DNA"/>
</dbReference>
<dbReference type="PROSITE" id="PS51257">
    <property type="entry name" value="PROKAR_LIPOPROTEIN"/>
    <property type="match status" value="1"/>
</dbReference>
<sequence length="431" mass="46480">MNFHKIALTTLAGLLLASCGGNNNSLSSRGDLVEEPIEKSTQSISQLDSVTSENGLQVLTGPAICDVRVLQINYQTPGAQPGEMSNASAALFVPNGTDPACQGPLPLVAFARATNLEKARTNAMDLSDPTAMLLMTFFASQGYAVVATDYLGYALSSYPYHPYTHADTEASTVIDSIRAARNAAPSLGLTLNGKVMLSGYSQGGHAAMATHRAIERDYADEFNLVAAAHLAGAYQVSQSLIDGVENPILGVQYFVPFQITAWQKVYGDVYDTASDVFNVPYDGFIEELFPVVHYPADLTQLPAVATVPAEARDEIFKADYLEDLATNPDNGTTIAAKKQDLLGWDPIAPTKLCSGSADPVVRFSLHAQAAYDDFRSRGGDNVSLVDVNSTIEALHGDVLTNDPATYYKNYHSSYEAPLCTWEARKFFDQYK</sequence>
<dbReference type="GO" id="GO:0004806">
    <property type="term" value="F:triacylglycerol lipase activity"/>
    <property type="evidence" value="ECO:0007669"/>
    <property type="project" value="InterPro"/>
</dbReference>
<dbReference type="AlphaFoldDB" id="A0A0C2DW91"/>
<dbReference type="SUPFAM" id="SSF53474">
    <property type="entry name" value="alpha/beta-Hydrolases"/>
    <property type="match status" value="1"/>
</dbReference>
<protein>
    <recommendedName>
        <fullName evidence="3">Esterase</fullName>
    </recommendedName>
</protein>
<dbReference type="InterPro" id="IPR029058">
    <property type="entry name" value="AB_hydrolase_fold"/>
</dbReference>
<dbReference type="GO" id="GO:0016042">
    <property type="term" value="P:lipid catabolic process"/>
    <property type="evidence" value="ECO:0007669"/>
    <property type="project" value="InterPro"/>
</dbReference>
<dbReference type="Proteomes" id="UP000035068">
    <property type="component" value="Unassembled WGS sequence"/>
</dbReference>
<organism evidence="1 2">
    <name type="scientific">Geoalkalibacter ferrihydriticus DSM 17813</name>
    <dbReference type="NCBI Taxonomy" id="1121915"/>
    <lineage>
        <taxon>Bacteria</taxon>
        <taxon>Pseudomonadati</taxon>
        <taxon>Thermodesulfobacteriota</taxon>
        <taxon>Desulfuromonadia</taxon>
        <taxon>Desulfuromonadales</taxon>
        <taxon>Geoalkalibacteraceae</taxon>
        <taxon>Geoalkalibacter</taxon>
    </lineage>
</organism>
<name>A0A0C2DW91_9BACT</name>
<dbReference type="PANTHER" id="PTHR34853:SF1">
    <property type="entry name" value="LIPASE 5"/>
    <property type="match status" value="1"/>
</dbReference>
<dbReference type="Gene3D" id="3.40.50.1820">
    <property type="entry name" value="alpha/beta hydrolase"/>
    <property type="match status" value="1"/>
</dbReference>
<comment type="caution">
    <text evidence="1">The sequence shown here is derived from an EMBL/GenBank/DDBJ whole genome shotgun (WGS) entry which is preliminary data.</text>
</comment>
<reference evidence="1 2" key="1">
    <citation type="submission" date="2014-12" db="EMBL/GenBank/DDBJ databases">
        <title>Genomes of Geoalkalibacter ferrihydriticus and Geoalkalibacter subterraneus, two haloalkaliphilic metal-reducing members of the Geobacteraceae.</title>
        <authorList>
            <person name="Badalamenti J.P."/>
            <person name="Torres C.I."/>
            <person name="Krajmalnik-Brown R."/>
            <person name="Bond D.R."/>
        </authorList>
    </citation>
    <scope>NUCLEOTIDE SEQUENCE [LARGE SCALE GENOMIC DNA]</scope>
    <source>
        <strain evidence="1 2">DSM 17813</strain>
    </source>
</reference>
<dbReference type="RefSeq" id="WP_040096021.1">
    <property type="nucleotide sequence ID" value="NZ_JWJD01000001.1"/>
</dbReference>
<accession>A0A0C2DW91</accession>
<proteinExistence type="predicted"/>
<evidence type="ECO:0000313" key="2">
    <source>
        <dbReference type="Proteomes" id="UP000035068"/>
    </source>
</evidence>
<dbReference type="PANTHER" id="PTHR34853">
    <property type="match status" value="1"/>
</dbReference>
<evidence type="ECO:0000313" key="1">
    <source>
        <dbReference type="EMBL" id="KIH77699.1"/>
    </source>
</evidence>
<dbReference type="InterPro" id="IPR005152">
    <property type="entry name" value="Lipase_secreted"/>
</dbReference>